<dbReference type="PANTHER" id="PTHR40040:SF1">
    <property type="entry name" value="MEMBRANE PROTEIN"/>
    <property type="match status" value="1"/>
</dbReference>
<organism evidence="3 4">
    <name type="scientific">Gracilibacillus halotolerans</name>
    <dbReference type="NCBI Taxonomy" id="74386"/>
    <lineage>
        <taxon>Bacteria</taxon>
        <taxon>Bacillati</taxon>
        <taxon>Bacillota</taxon>
        <taxon>Bacilli</taxon>
        <taxon>Bacillales</taxon>
        <taxon>Bacillaceae</taxon>
        <taxon>Gracilibacillus</taxon>
    </lineage>
</organism>
<keyword evidence="2" id="KW-0812">Transmembrane</keyword>
<dbReference type="AlphaFoldDB" id="A0A841RJI3"/>
<evidence type="ECO:0000313" key="4">
    <source>
        <dbReference type="Proteomes" id="UP000572212"/>
    </source>
</evidence>
<accession>A0A841RJI3</accession>
<reference evidence="3 4" key="1">
    <citation type="submission" date="2020-08" db="EMBL/GenBank/DDBJ databases">
        <title>Genomic Encyclopedia of Type Strains, Phase IV (KMG-IV): sequencing the most valuable type-strain genomes for metagenomic binning, comparative biology and taxonomic classification.</title>
        <authorList>
            <person name="Goeker M."/>
        </authorList>
    </citation>
    <scope>NUCLEOTIDE SEQUENCE [LARGE SCALE GENOMIC DNA]</scope>
    <source>
        <strain evidence="3 4">DSM 11805</strain>
    </source>
</reference>
<feature type="transmembrane region" description="Helical" evidence="2">
    <location>
        <begin position="111"/>
        <end position="129"/>
    </location>
</feature>
<feature type="transmembrane region" description="Helical" evidence="2">
    <location>
        <begin position="72"/>
        <end position="99"/>
    </location>
</feature>
<protein>
    <recommendedName>
        <fullName evidence="5">DUF4190 domain-containing protein</fullName>
    </recommendedName>
</protein>
<dbReference type="RefSeq" id="WP_184244354.1">
    <property type="nucleotide sequence ID" value="NZ_BAAACU010000022.1"/>
</dbReference>
<dbReference type="Proteomes" id="UP000572212">
    <property type="component" value="Unassembled WGS sequence"/>
</dbReference>
<feature type="region of interest" description="Disordered" evidence="1">
    <location>
        <begin position="1"/>
        <end position="27"/>
    </location>
</feature>
<feature type="compositionally biased region" description="Basic and acidic residues" evidence="1">
    <location>
        <begin position="1"/>
        <end position="17"/>
    </location>
</feature>
<sequence>MDENKGKHIEDAPKIDNGDIESDESKQIPQVDELYAMDDTYKREEETAQEFAGDFNRPMYSNANDQSEVNTVFGWIGIIAAIASFFMWPLIMGIGGIVLGFISKRQGADSLGNTAIVISVISIILSLILPMF</sequence>
<comment type="caution">
    <text evidence="3">The sequence shown here is derived from an EMBL/GenBank/DDBJ whole genome shotgun (WGS) entry which is preliminary data.</text>
</comment>
<evidence type="ECO:0000256" key="2">
    <source>
        <dbReference type="SAM" id="Phobius"/>
    </source>
</evidence>
<evidence type="ECO:0000256" key="1">
    <source>
        <dbReference type="SAM" id="MobiDB-lite"/>
    </source>
</evidence>
<keyword evidence="4" id="KW-1185">Reference proteome</keyword>
<evidence type="ECO:0000313" key="3">
    <source>
        <dbReference type="EMBL" id="MBB6511803.1"/>
    </source>
</evidence>
<dbReference type="PANTHER" id="PTHR40040">
    <property type="entry name" value="SMALL HYDROPHOBIC PROTEIN-RELATED"/>
    <property type="match status" value="1"/>
</dbReference>
<gene>
    <name evidence="3" type="ORF">GGQ92_000570</name>
</gene>
<keyword evidence="2" id="KW-0472">Membrane</keyword>
<dbReference type="InterPro" id="IPR055338">
    <property type="entry name" value="YqfX-like"/>
</dbReference>
<evidence type="ECO:0008006" key="5">
    <source>
        <dbReference type="Google" id="ProtNLM"/>
    </source>
</evidence>
<dbReference type="EMBL" id="JACHON010000001">
    <property type="protein sequence ID" value="MBB6511803.1"/>
    <property type="molecule type" value="Genomic_DNA"/>
</dbReference>
<keyword evidence="2" id="KW-1133">Transmembrane helix</keyword>
<name>A0A841RJI3_9BACI</name>
<proteinExistence type="predicted"/>